<proteinExistence type="inferred from homology"/>
<feature type="compositionally biased region" description="Basic residues" evidence="5">
    <location>
        <begin position="164"/>
        <end position="176"/>
    </location>
</feature>
<comment type="caution">
    <text evidence="6">The sequence shown here is derived from an EMBL/GenBank/DDBJ whole genome shotgun (WGS) entry which is preliminary data.</text>
</comment>
<comment type="similarity">
    <text evidence="1">Belongs to the E2F/DP family.</text>
</comment>
<reference evidence="6 7" key="1">
    <citation type="submission" date="2022-12" db="EMBL/GenBank/DDBJ databases">
        <title>Chromosome-scale assembly of the Ensete ventricosum genome.</title>
        <authorList>
            <person name="Dussert Y."/>
            <person name="Stocks J."/>
            <person name="Wendawek A."/>
            <person name="Woldeyes F."/>
            <person name="Nichols R.A."/>
            <person name="Borrell J.S."/>
        </authorList>
    </citation>
    <scope>NUCLEOTIDE SEQUENCE [LARGE SCALE GENOMIC DNA]</scope>
    <source>
        <strain evidence="7">cv. Maze</strain>
        <tissue evidence="6">Seeds</tissue>
    </source>
</reference>
<evidence type="ECO:0000256" key="3">
    <source>
        <dbReference type="ARBA" id="ARBA00023125"/>
    </source>
</evidence>
<evidence type="ECO:0000313" key="6">
    <source>
        <dbReference type="EMBL" id="KAJ8505045.1"/>
    </source>
</evidence>
<protein>
    <submittedName>
        <fullName evidence="6">Uncharacterized protein</fullName>
    </submittedName>
</protein>
<dbReference type="Proteomes" id="UP001222027">
    <property type="component" value="Unassembled WGS sequence"/>
</dbReference>
<evidence type="ECO:0000313" key="7">
    <source>
        <dbReference type="Proteomes" id="UP001222027"/>
    </source>
</evidence>
<keyword evidence="3" id="KW-0238">DNA-binding</keyword>
<dbReference type="Pfam" id="PF25111">
    <property type="entry name" value="AtTam9"/>
    <property type="match status" value="1"/>
</dbReference>
<accession>A0AAV8RDZ1</accession>
<dbReference type="AlphaFoldDB" id="A0AAV8RDZ1"/>
<keyword evidence="7" id="KW-1185">Reference proteome</keyword>
<evidence type="ECO:0000256" key="4">
    <source>
        <dbReference type="ARBA" id="ARBA00023163"/>
    </source>
</evidence>
<dbReference type="InterPro" id="IPR056895">
    <property type="entry name" value="AtTam9"/>
</dbReference>
<dbReference type="InterPro" id="IPR037241">
    <property type="entry name" value="E2F-DP_heterodim"/>
</dbReference>
<feature type="compositionally biased region" description="Polar residues" evidence="5">
    <location>
        <begin position="177"/>
        <end position="189"/>
    </location>
</feature>
<organism evidence="6 7">
    <name type="scientific">Ensete ventricosum</name>
    <name type="common">Abyssinian banana</name>
    <name type="synonym">Musa ensete</name>
    <dbReference type="NCBI Taxonomy" id="4639"/>
    <lineage>
        <taxon>Eukaryota</taxon>
        <taxon>Viridiplantae</taxon>
        <taxon>Streptophyta</taxon>
        <taxon>Embryophyta</taxon>
        <taxon>Tracheophyta</taxon>
        <taxon>Spermatophyta</taxon>
        <taxon>Magnoliopsida</taxon>
        <taxon>Liliopsida</taxon>
        <taxon>Zingiberales</taxon>
        <taxon>Musaceae</taxon>
        <taxon>Ensete</taxon>
    </lineage>
</organism>
<dbReference type="GO" id="GO:0003677">
    <property type="term" value="F:DNA binding"/>
    <property type="evidence" value="ECO:0007669"/>
    <property type="project" value="UniProtKB-KW"/>
</dbReference>
<keyword evidence="2" id="KW-0805">Transcription regulation</keyword>
<keyword evidence="4" id="KW-0804">Transcription</keyword>
<dbReference type="Gene3D" id="6.10.250.540">
    <property type="match status" value="1"/>
</dbReference>
<evidence type="ECO:0000256" key="5">
    <source>
        <dbReference type="SAM" id="MobiDB-lite"/>
    </source>
</evidence>
<dbReference type="EMBL" id="JAQQAF010000002">
    <property type="protein sequence ID" value="KAJ8505045.1"/>
    <property type="molecule type" value="Genomic_DNA"/>
</dbReference>
<evidence type="ECO:0000256" key="2">
    <source>
        <dbReference type="ARBA" id="ARBA00023015"/>
    </source>
</evidence>
<evidence type="ECO:0000256" key="1">
    <source>
        <dbReference type="ARBA" id="ARBA00010940"/>
    </source>
</evidence>
<name>A0AAV8RDZ1_ENSVE</name>
<sequence length="252" mass="28199">MPPLDQAFVRWLARDVKRLHTFAPRNPRAIKPPDHYIEYMRLYGWLDLDMDDPDLACLIKKTVISTAMQNTVIRPIPITHPTPPPWAPSDPLLPATSTVGIGPRTRVVNVCRPSSWEPDAAAVETLLRRLEQENDEAAESSEWMTNPGKAERHNNLFLTPKSGNRGKKPGRSKVAKNTKSGPQSPMSNVGAQVDVENFALQECGFDDCIRLLYVTEDDIKAPPCFQDETLIAIKAPHSTLRWVTICRDIGLS</sequence>
<gene>
    <name evidence="6" type="ORF">OPV22_005931</name>
</gene>
<dbReference type="SUPFAM" id="SSF144074">
    <property type="entry name" value="E2F-DP heterodimerization region"/>
    <property type="match status" value="1"/>
</dbReference>
<feature type="region of interest" description="Disordered" evidence="5">
    <location>
        <begin position="133"/>
        <end position="189"/>
    </location>
</feature>